<evidence type="ECO:0000313" key="2">
    <source>
        <dbReference type="EMBL" id="KAJ7625154.1"/>
    </source>
</evidence>
<gene>
    <name evidence="3" type="ORF">B0H17DRAFT_1133998</name>
    <name evidence="2" type="ORF">B0H17DRAFT_1151261</name>
</gene>
<feature type="compositionally biased region" description="Low complexity" evidence="1">
    <location>
        <begin position="1"/>
        <end position="16"/>
    </location>
</feature>
<reference evidence="2" key="1">
    <citation type="submission" date="2023-03" db="EMBL/GenBank/DDBJ databases">
        <title>Massive genome expansion in bonnet fungi (Mycena s.s.) driven by repeated elements and novel gene families across ecological guilds.</title>
        <authorList>
            <consortium name="Lawrence Berkeley National Laboratory"/>
            <person name="Harder C.B."/>
            <person name="Miyauchi S."/>
            <person name="Viragh M."/>
            <person name="Kuo A."/>
            <person name="Thoen E."/>
            <person name="Andreopoulos B."/>
            <person name="Lu D."/>
            <person name="Skrede I."/>
            <person name="Drula E."/>
            <person name="Henrissat B."/>
            <person name="Morin E."/>
            <person name="Kohler A."/>
            <person name="Barry K."/>
            <person name="LaButti K."/>
            <person name="Morin E."/>
            <person name="Salamov A."/>
            <person name="Lipzen A."/>
            <person name="Mereny Z."/>
            <person name="Hegedus B."/>
            <person name="Baldrian P."/>
            <person name="Stursova M."/>
            <person name="Weitz H."/>
            <person name="Taylor A."/>
            <person name="Grigoriev I.V."/>
            <person name="Nagy L.G."/>
            <person name="Martin F."/>
            <person name="Kauserud H."/>
        </authorList>
    </citation>
    <scope>NUCLEOTIDE SEQUENCE</scope>
    <source>
        <strain evidence="2">CBHHK067</strain>
    </source>
</reference>
<evidence type="ECO:0000313" key="3">
    <source>
        <dbReference type="EMBL" id="KAJ7690973.1"/>
    </source>
</evidence>
<comment type="caution">
    <text evidence="2">The sequence shown here is derived from an EMBL/GenBank/DDBJ whole genome shotgun (WGS) entry which is preliminary data.</text>
</comment>
<protein>
    <submittedName>
        <fullName evidence="2">Uncharacterized protein</fullName>
    </submittedName>
</protein>
<organism evidence="2 4">
    <name type="scientific">Mycena rosella</name>
    <name type="common">Pink bonnet</name>
    <name type="synonym">Agaricus rosellus</name>
    <dbReference type="NCBI Taxonomy" id="1033263"/>
    <lineage>
        <taxon>Eukaryota</taxon>
        <taxon>Fungi</taxon>
        <taxon>Dikarya</taxon>
        <taxon>Basidiomycota</taxon>
        <taxon>Agaricomycotina</taxon>
        <taxon>Agaricomycetes</taxon>
        <taxon>Agaricomycetidae</taxon>
        <taxon>Agaricales</taxon>
        <taxon>Marasmiineae</taxon>
        <taxon>Mycenaceae</taxon>
        <taxon>Mycena</taxon>
    </lineage>
</organism>
<sequence length="260" mass="26705">MHEQATSPAPLSSTSSPPSPPTHTPTPLPRKNTVAIAALCSSTVRISHSLSTYTHASMGTVPGAAQPRATAMCAAHAVAHLGKEGARVGSREARCMAGHDNVHLGGDGGVWCGGWKNSAASAGSAAAAWGAGAHPGSTEPQHRATCSGDENNGPCALFRGPMPTQDNHDGVPCLGNSCLSDVLDEAGFCMVDVGEHDHLTRPVRGAEGVPNDRFPFAFGVGLGVSWGGGEPGGAYGTWEKVSPRFEFTVYWVHLAIGHGK</sequence>
<dbReference type="EMBL" id="JARKIE010000609">
    <property type="protein sequence ID" value="KAJ7625154.1"/>
    <property type="molecule type" value="Genomic_DNA"/>
</dbReference>
<feature type="region of interest" description="Disordered" evidence="1">
    <location>
        <begin position="1"/>
        <end position="30"/>
    </location>
</feature>
<dbReference type="AlphaFoldDB" id="A0AAD7FL11"/>
<evidence type="ECO:0000256" key="1">
    <source>
        <dbReference type="SAM" id="MobiDB-lite"/>
    </source>
</evidence>
<accession>A0AAD7FL11</accession>
<evidence type="ECO:0000313" key="4">
    <source>
        <dbReference type="Proteomes" id="UP001221757"/>
    </source>
</evidence>
<name>A0AAD7FL11_MYCRO</name>
<keyword evidence="4" id="KW-1185">Reference proteome</keyword>
<dbReference type="Proteomes" id="UP001221757">
    <property type="component" value="Unassembled WGS sequence"/>
</dbReference>
<dbReference type="EMBL" id="JARKIE010000061">
    <property type="protein sequence ID" value="KAJ7690973.1"/>
    <property type="molecule type" value="Genomic_DNA"/>
</dbReference>
<proteinExistence type="predicted"/>
<feature type="compositionally biased region" description="Pro residues" evidence="1">
    <location>
        <begin position="17"/>
        <end position="28"/>
    </location>
</feature>